<evidence type="ECO:0000313" key="1">
    <source>
        <dbReference type="EMBL" id="WGH79105.1"/>
    </source>
</evidence>
<protein>
    <submittedName>
        <fullName evidence="1">Uncharacterized protein</fullName>
    </submittedName>
</protein>
<evidence type="ECO:0000313" key="2">
    <source>
        <dbReference type="Proteomes" id="UP001243420"/>
    </source>
</evidence>
<organism evidence="1 2">
    <name type="scientific">Jannaschia ovalis</name>
    <dbReference type="NCBI Taxonomy" id="3038773"/>
    <lineage>
        <taxon>Bacteria</taxon>
        <taxon>Pseudomonadati</taxon>
        <taxon>Pseudomonadota</taxon>
        <taxon>Alphaproteobacteria</taxon>
        <taxon>Rhodobacterales</taxon>
        <taxon>Roseobacteraceae</taxon>
        <taxon>Jannaschia</taxon>
    </lineage>
</organism>
<sequence length="53" mass="5239">MGRLLITLLSLAILAGAGWASWTGVGVASRDTGATSIRTGSAGVGGVGRIRVK</sequence>
<gene>
    <name evidence="1" type="ORF">P8627_02250</name>
</gene>
<accession>A0ABY8LCQ4</accession>
<dbReference type="EMBL" id="CP122537">
    <property type="protein sequence ID" value="WGH79105.1"/>
    <property type="molecule type" value="Genomic_DNA"/>
</dbReference>
<reference evidence="1 2" key="1">
    <citation type="submission" date="2023-04" db="EMBL/GenBank/DDBJ databases">
        <title>Jannaschia ovalis sp. nov., a marine bacterium isolated from sea tidal flat.</title>
        <authorList>
            <person name="Kwon D.Y."/>
            <person name="Kim J.-J."/>
        </authorList>
    </citation>
    <scope>NUCLEOTIDE SEQUENCE [LARGE SCALE GENOMIC DNA]</scope>
    <source>
        <strain evidence="1 2">GRR-S6-38</strain>
    </source>
</reference>
<keyword evidence="2" id="KW-1185">Reference proteome</keyword>
<dbReference type="Proteomes" id="UP001243420">
    <property type="component" value="Chromosome"/>
</dbReference>
<proteinExistence type="predicted"/>
<name>A0ABY8LCQ4_9RHOB</name>
<dbReference type="RefSeq" id="WP_279965876.1">
    <property type="nucleotide sequence ID" value="NZ_CP122537.1"/>
</dbReference>